<feature type="compositionally biased region" description="Basic and acidic residues" evidence="1">
    <location>
        <begin position="71"/>
        <end position="89"/>
    </location>
</feature>
<gene>
    <name evidence="2" type="ORF">TKK_003832</name>
</gene>
<feature type="region of interest" description="Disordered" evidence="1">
    <location>
        <begin position="40"/>
        <end position="96"/>
    </location>
</feature>
<dbReference type="AlphaFoldDB" id="A0ABD2XE43"/>
<dbReference type="EMBL" id="JBJJXI010000030">
    <property type="protein sequence ID" value="KAL3403583.1"/>
    <property type="molecule type" value="Genomic_DNA"/>
</dbReference>
<evidence type="ECO:0000256" key="1">
    <source>
        <dbReference type="SAM" id="MobiDB-lite"/>
    </source>
</evidence>
<protein>
    <submittedName>
        <fullName evidence="2">Uncharacterized protein</fullName>
    </submittedName>
</protein>
<sequence>MQKRTWKIERYWIKISFKKCPTMIQFHKMLFPRELLHTAQDAPHARKEQQQERHTRVLASHRCKARMQSSGERERERERERESKREKRLLASVSPAASGRVPSVIRCCESLCACHGSSSHSRLPPAM</sequence>
<comment type="caution">
    <text evidence="2">The sequence shown here is derived from an EMBL/GenBank/DDBJ whole genome shotgun (WGS) entry which is preliminary data.</text>
</comment>
<accession>A0ABD2XE43</accession>
<evidence type="ECO:0000313" key="2">
    <source>
        <dbReference type="EMBL" id="KAL3403583.1"/>
    </source>
</evidence>
<name>A0ABD2XE43_9HYME</name>
<organism evidence="2 3">
    <name type="scientific">Trichogramma kaykai</name>
    <dbReference type="NCBI Taxonomy" id="54128"/>
    <lineage>
        <taxon>Eukaryota</taxon>
        <taxon>Metazoa</taxon>
        <taxon>Ecdysozoa</taxon>
        <taxon>Arthropoda</taxon>
        <taxon>Hexapoda</taxon>
        <taxon>Insecta</taxon>
        <taxon>Pterygota</taxon>
        <taxon>Neoptera</taxon>
        <taxon>Endopterygota</taxon>
        <taxon>Hymenoptera</taxon>
        <taxon>Apocrita</taxon>
        <taxon>Proctotrupomorpha</taxon>
        <taxon>Chalcidoidea</taxon>
        <taxon>Trichogrammatidae</taxon>
        <taxon>Trichogramma</taxon>
    </lineage>
</organism>
<evidence type="ECO:0000313" key="3">
    <source>
        <dbReference type="Proteomes" id="UP001627154"/>
    </source>
</evidence>
<feature type="compositionally biased region" description="Basic and acidic residues" evidence="1">
    <location>
        <begin position="43"/>
        <end position="55"/>
    </location>
</feature>
<proteinExistence type="predicted"/>
<keyword evidence="3" id="KW-1185">Reference proteome</keyword>
<dbReference type="Proteomes" id="UP001627154">
    <property type="component" value="Unassembled WGS sequence"/>
</dbReference>
<reference evidence="2 3" key="1">
    <citation type="journal article" date="2024" name="bioRxiv">
        <title>A reference genome for Trichogramma kaykai: A tiny desert-dwelling parasitoid wasp with competing sex-ratio distorters.</title>
        <authorList>
            <person name="Culotta J."/>
            <person name="Lindsey A.R."/>
        </authorList>
    </citation>
    <scope>NUCLEOTIDE SEQUENCE [LARGE SCALE GENOMIC DNA]</scope>
    <source>
        <strain evidence="2 3">KSX58</strain>
    </source>
</reference>